<organism evidence="2">
    <name type="scientific">Anguilla anguilla</name>
    <name type="common">European freshwater eel</name>
    <name type="synonym">Muraena anguilla</name>
    <dbReference type="NCBI Taxonomy" id="7936"/>
    <lineage>
        <taxon>Eukaryota</taxon>
        <taxon>Metazoa</taxon>
        <taxon>Chordata</taxon>
        <taxon>Craniata</taxon>
        <taxon>Vertebrata</taxon>
        <taxon>Euteleostomi</taxon>
        <taxon>Actinopterygii</taxon>
        <taxon>Neopterygii</taxon>
        <taxon>Teleostei</taxon>
        <taxon>Anguilliformes</taxon>
        <taxon>Anguillidae</taxon>
        <taxon>Anguilla</taxon>
    </lineage>
</organism>
<feature type="chain" id="PRO_5002434041" evidence="1">
    <location>
        <begin position="22"/>
        <end position="42"/>
    </location>
</feature>
<dbReference type="AlphaFoldDB" id="A0A0E9W3F4"/>
<accession>A0A0E9W3F4</accession>
<dbReference type="EMBL" id="GBXM01024539">
    <property type="protein sequence ID" value="JAH84038.1"/>
    <property type="molecule type" value="Transcribed_RNA"/>
</dbReference>
<name>A0A0E9W3F4_ANGAN</name>
<sequence length="42" mass="4632">MFLGLGFFGGVFLLLHFRLLTNECKVCSCFTATISGTITFKP</sequence>
<protein>
    <submittedName>
        <fullName evidence="2">Uncharacterized protein</fullName>
    </submittedName>
</protein>
<evidence type="ECO:0000313" key="2">
    <source>
        <dbReference type="EMBL" id="JAH84038.1"/>
    </source>
</evidence>
<reference evidence="2" key="2">
    <citation type="journal article" date="2015" name="Fish Shellfish Immunol.">
        <title>Early steps in the European eel (Anguilla anguilla)-Vibrio vulnificus interaction in the gills: Role of the RtxA13 toxin.</title>
        <authorList>
            <person name="Callol A."/>
            <person name="Pajuelo D."/>
            <person name="Ebbesson L."/>
            <person name="Teles M."/>
            <person name="MacKenzie S."/>
            <person name="Amaro C."/>
        </authorList>
    </citation>
    <scope>NUCLEOTIDE SEQUENCE</scope>
</reference>
<reference evidence="2" key="1">
    <citation type="submission" date="2014-11" db="EMBL/GenBank/DDBJ databases">
        <authorList>
            <person name="Amaro Gonzalez C."/>
        </authorList>
    </citation>
    <scope>NUCLEOTIDE SEQUENCE</scope>
</reference>
<evidence type="ECO:0000256" key="1">
    <source>
        <dbReference type="SAM" id="SignalP"/>
    </source>
</evidence>
<keyword evidence="1" id="KW-0732">Signal</keyword>
<feature type="signal peptide" evidence="1">
    <location>
        <begin position="1"/>
        <end position="21"/>
    </location>
</feature>
<proteinExistence type="predicted"/>